<dbReference type="GO" id="GO:0004523">
    <property type="term" value="F:RNA-DNA hybrid ribonuclease activity"/>
    <property type="evidence" value="ECO:0007669"/>
    <property type="project" value="InterPro"/>
</dbReference>
<name>A0A392TGR2_9FABA</name>
<keyword evidence="3" id="KW-1185">Reference proteome</keyword>
<dbReference type="Proteomes" id="UP000265520">
    <property type="component" value="Unassembled WGS sequence"/>
</dbReference>
<comment type="caution">
    <text evidence="2">The sequence shown here is derived from an EMBL/GenBank/DDBJ whole genome shotgun (WGS) entry which is preliminary data.</text>
</comment>
<proteinExistence type="predicted"/>
<feature type="domain" description="RNase H type-1" evidence="1">
    <location>
        <begin position="1"/>
        <end position="30"/>
    </location>
</feature>
<dbReference type="Pfam" id="PF13456">
    <property type="entry name" value="RVT_3"/>
    <property type="match status" value="1"/>
</dbReference>
<dbReference type="InterPro" id="IPR002156">
    <property type="entry name" value="RNaseH_domain"/>
</dbReference>
<dbReference type="AlphaFoldDB" id="A0A392TGR2"/>
<accession>A0A392TGR2</accession>
<evidence type="ECO:0000259" key="1">
    <source>
        <dbReference type="Pfam" id="PF13456"/>
    </source>
</evidence>
<dbReference type="EMBL" id="LXQA010566849">
    <property type="protein sequence ID" value="MCI59607.1"/>
    <property type="molecule type" value="Genomic_DNA"/>
</dbReference>
<feature type="non-terminal residue" evidence="2">
    <location>
        <position position="1"/>
    </location>
</feature>
<organism evidence="2 3">
    <name type="scientific">Trifolium medium</name>
    <dbReference type="NCBI Taxonomy" id="97028"/>
    <lineage>
        <taxon>Eukaryota</taxon>
        <taxon>Viridiplantae</taxon>
        <taxon>Streptophyta</taxon>
        <taxon>Embryophyta</taxon>
        <taxon>Tracheophyta</taxon>
        <taxon>Spermatophyta</taxon>
        <taxon>Magnoliopsida</taxon>
        <taxon>eudicotyledons</taxon>
        <taxon>Gunneridae</taxon>
        <taxon>Pentapetalae</taxon>
        <taxon>rosids</taxon>
        <taxon>fabids</taxon>
        <taxon>Fabales</taxon>
        <taxon>Fabaceae</taxon>
        <taxon>Papilionoideae</taxon>
        <taxon>50 kb inversion clade</taxon>
        <taxon>NPAAA clade</taxon>
        <taxon>Hologalegina</taxon>
        <taxon>IRL clade</taxon>
        <taxon>Trifolieae</taxon>
        <taxon>Trifolium</taxon>
    </lineage>
</organism>
<protein>
    <submittedName>
        <fullName evidence="2">Ribonuclease H protein</fullName>
    </submittedName>
</protein>
<dbReference type="PANTHER" id="PTHR34023:SF5">
    <property type="entry name" value="RNASE H TYPE-1 DOMAIN-CONTAINING PROTEIN"/>
    <property type="match status" value="1"/>
</dbReference>
<evidence type="ECO:0000313" key="3">
    <source>
        <dbReference type="Proteomes" id="UP000265520"/>
    </source>
</evidence>
<evidence type="ECO:0000313" key="2">
    <source>
        <dbReference type="EMBL" id="MCI59607.1"/>
    </source>
</evidence>
<dbReference type="GO" id="GO:0003676">
    <property type="term" value="F:nucleic acid binding"/>
    <property type="evidence" value="ECO:0007669"/>
    <property type="project" value="InterPro"/>
</dbReference>
<reference evidence="2 3" key="1">
    <citation type="journal article" date="2018" name="Front. Plant Sci.">
        <title>Red Clover (Trifolium pratense) and Zigzag Clover (T. medium) - A Picture of Genomic Similarities and Differences.</title>
        <authorList>
            <person name="Dluhosova J."/>
            <person name="Istvanek J."/>
            <person name="Nedelnik J."/>
            <person name="Repkova J."/>
        </authorList>
    </citation>
    <scope>NUCLEOTIDE SEQUENCE [LARGE SCALE GENOMIC DNA]</scope>
    <source>
        <strain evidence="3">cv. 10/8</strain>
        <tissue evidence="2">Leaf</tissue>
    </source>
</reference>
<dbReference type="PANTHER" id="PTHR34023">
    <property type="entry name" value="RNASE H DOMAIN-CONTAINING PROTEIN"/>
    <property type="match status" value="1"/>
</dbReference>
<sequence>IRQLLDRDWTIVINHTLREGNACADMLAKMGANSIAPLVKLVVSPAEMSTHLLADAWGVAFVRE</sequence>